<organism evidence="2 3">
    <name type="scientific">Duganella vulcania</name>
    <dbReference type="NCBI Taxonomy" id="2692166"/>
    <lineage>
        <taxon>Bacteria</taxon>
        <taxon>Pseudomonadati</taxon>
        <taxon>Pseudomonadota</taxon>
        <taxon>Betaproteobacteria</taxon>
        <taxon>Burkholderiales</taxon>
        <taxon>Oxalobacteraceae</taxon>
        <taxon>Telluria group</taxon>
        <taxon>Duganella</taxon>
    </lineage>
</organism>
<feature type="transmembrane region" description="Helical" evidence="1">
    <location>
        <begin position="36"/>
        <end position="54"/>
    </location>
</feature>
<evidence type="ECO:0000256" key="1">
    <source>
        <dbReference type="SAM" id="Phobius"/>
    </source>
</evidence>
<keyword evidence="1" id="KW-1133">Transmembrane helix</keyword>
<accession>A0A845FX63</accession>
<name>A0A845FX63_9BURK</name>
<evidence type="ECO:0000313" key="3">
    <source>
        <dbReference type="Proteomes" id="UP000470302"/>
    </source>
</evidence>
<evidence type="ECO:0000313" key="2">
    <source>
        <dbReference type="EMBL" id="MYM86141.1"/>
    </source>
</evidence>
<dbReference type="EMBL" id="WWCW01000005">
    <property type="protein sequence ID" value="MYM86141.1"/>
    <property type="molecule type" value="Genomic_DNA"/>
</dbReference>
<feature type="transmembrane region" description="Helical" evidence="1">
    <location>
        <begin position="61"/>
        <end position="82"/>
    </location>
</feature>
<dbReference type="Proteomes" id="UP000470302">
    <property type="component" value="Unassembled WGS sequence"/>
</dbReference>
<keyword evidence="1" id="KW-0472">Membrane</keyword>
<gene>
    <name evidence="2" type="ORF">GTP91_02990</name>
</gene>
<comment type="caution">
    <text evidence="2">The sequence shown here is derived from an EMBL/GenBank/DDBJ whole genome shotgun (WGS) entry which is preliminary data.</text>
</comment>
<dbReference type="AlphaFoldDB" id="A0A845FX63"/>
<feature type="transmembrane region" description="Helical" evidence="1">
    <location>
        <begin position="12"/>
        <end position="30"/>
    </location>
</feature>
<reference evidence="2 3" key="1">
    <citation type="submission" date="2020-01" db="EMBL/GenBank/DDBJ databases">
        <title>Novel species isolated from a subtropical stream in China.</title>
        <authorList>
            <person name="Lu H."/>
        </authorList>
    </citation>
    <scope>NUCLEOTIDE SEQUENCE [LARGE SCALE GENOMIC DNA]</scope>
    <source>
        <strain evidence="2 3">FT82W</strain>
    </source>
</reference>
<dbReference type="RefSeq" id="WP_161095419.1">
    <property type="nucleotide sequence ID" value="NZ_WWCW01000005.1"/>
</dbReference>
<protein>
    <submittedName>
        <fullName evidence="2">Uncharacterized protein</fullName>
    </submittedName>
</protein>
<sequence>MTENFKRSAHVLSMLISSAVLSFYALTHVLQTRLLFGILLIAFAFVGGGVWLYLPWTRGPVAHAFSTGIGIGLFAATVAFFVPMHAG</sequence>
<proteinExistence type="predicted"/>
<keyword evidence="1" id="KW-0812">Transmembrane</keyword>